<dbReference type="Gene3D" id="1.20.120.1100">
    <property type="match status" value="1"/>
</dbReference>
<dbReference type="PANTHER" id="PTHR31418">
    <property type="entry name" value="FATTY-ACID AND RETINOL-BINDING PROTEIN 1"/>
    <property type="match status" value="1"/>
</dbReference>
<evidence type="ECO:0000256" key="2">
    <source>
        <dbReference type="ARBA" id="ARBA00006648"/>
    </source>
</evidence>
<dbReference type="OrthoDB" id="5808308at2759"/>
<proteinExistence type="inferred from homology"/>
<evidence type="ECO:0000256" key="4">
    <source>
        <dbReference type="ARBA" id="ARBA00022729"/>
    </source>
</evidence>
<organism evidence="8 9">
    <name type="scientific">Steinernema carpocapsae</name>
    <name type="common">Entomopathogenic nematode</name>
    <dbReference type="NCBI Taxonomy" id="34508"/>
    <lineage>
        <taxon>Eukaryota</taxon>
        <taxon>Metazoa</taxon>
        <taxon>Ecdysozoa</taxon>
        <taxon>Nematoda</taxon>
        <taxon>Chromadorea</taxon>
        <taxon>Rhabditida</taxon>
        <taxon>Tylenchina</taxon>
        <taxon>Panagrolaimomorpha</taxon>
        <taxon>Strongyloidoidea</taxon>
        <taxon>Steinernematidae</taxon>
        <taxon>Steinernema</taxon>
    </lineage>
</organism>
<dbReference type="EMBL" id="AZBU02000008">
    <property type="protein sequence ID" value="TKR67055.1"/>
    <property type="molecule type" value="Genomic_DNA"/>
</dbReference>
<dbReference type="GO" id="GO:0008289">
    <property type="term" value="F:lipid binding"/>
    <property type="evidence" value="ECO:0007669"/>
    <property type="project" value="UniProtKB-KW"/>
</dbReference>
<sequence length="179" mass="20136">MFFRFALPCLLLVVAASAMPIGWDDVNKIPSSIRQLIPTEVRDFYKGLSEEDKTIISKLAGQAKEWQHEGDAIEALKEKSESLYNRAKVVYDLVMKKIDSLEPKANAFIIESFKAVKSLHHPGQLPELDAGKKLAKETFAKFLALSEESKESLKTAFPQIAKFLTNPKIQSMIEKVIQN</sequence>
<evidence type="ECO:0000256" key="5">
    <source>
        <dbReference type="ARBA" id="ARBA00023054"/>
    </source>
</evidence>
<comment type="subcellular location">
    <subcellularLocation>
        <location evidence="1">Secreted</location>
    </subcellularLocation>
</comment>
<evidence type="ECO:0000256" key="3">
    <source>
        <dbReference type="ARBA" id="ARBA00022525"/>
    </source>
</evidence>
<keyword evidence="5" id="KW-0175">Coiled coil</keyword>
<dbReference type="STRING" id="34508.A0A4V5ZZC8"/>
<gene>
    <name evidence="8" type="ORF">L596_023265</name>
</gene>
<evidence type="ECO:0008006" key="10">
    <source>
        <dbReference type="Google" id="ProtNLM"/>
    </source>
</evidence>
<evidence type="ECO:0000313" key="8">
    <source>
        <dbReference type="EMBL" id="TKR67055.1"/>
    </source>
</evidence>
<comment type="caution">
    <text evidence="8">The sequence shown here is derived from an EMBL/GenBank/DDBJ whole genome shotgun (WGS) entry which is preliminary data.</text>
</comment>
<dbReference type="InterPro" id="IPR008632">
    <property type="entry name" value="Gp-FAR-1"/>
</dbReference>
<keyword evidence="9" id="KW-1185">Reference proteome</keyword>
<dbReference type="AlphaFoldDB" id="A0A4V5ZZC8"/>
<evidence type="ECO:0000256" key="6">
    <source>
        <dbReference type="ARBA" id="ARBA00023121"/>
    </source>
</evidence>
<comment type="similarity">
    <text evidence="2">Belongs to the fatty-acid and retinol-binding protein (FARBP) family.</text>
</comment>
<dbReference type="Proteomes" id="UP000298663">
    <property type="component" value="Unassembled WGS sequence"/>
</dbReference>
<evidence type="ECO:0000256" key="7">
    <source>
        <dbReference type="SAM" id="SignalP"/>
    </source>
</evidence>
<dbReference type="PANTHER" id="PTHR31418:SF3">
    <property type="entry name" value="FATTY ACID_RETINOL BINDING PROTEIN"/>
    <property type="match status" value="1"/>
</dbReference>
<feature type="signal peptide" evidence="7">
    <location>
        <begin position="1"/>
        <end position="18"/>
    </location>
</feature>
<accession>A0A4V5ZZC8</accession>
<dbReference type="GO" id="GO:0005576">
    <property type="term" value="C:extracellular region"/>
    <property type="evidence" value="ECO:0007669"/>
    <property type="project" value="UniProtKB-SubCell"/>
</dbReference>
<name>A0A4V5ZZC8_STECR</name>
<evidence type="ECO:0000313" key="9">
    <source>
        <dbReference type="Proteomes" id="UP000298663"/>
    </source>
</evidence>
<dbReference type="Pfam" id="PF05823">
    <property type="entry name" value="Gp-FAR-1"/>
    <property type="match status" value="1"/>
</dbReference>
<reference evidence="8 9" key="1">
    <citation type="journal article" date="2015" name="Genome Biol.">
        <title>Comparative genomics of Steinernema reveals deeply conserved gene regulatory networks.</title>
        <authorList>
            <person name="Dillman A.R."/>
            <person name="Macchietto M."/>
            <person name="Porter C.F."/>
            <person name="Rogers A."/>
            <person name="Williams B."/>
            <person name="Antoshechkin I."/>
            <person name="Lee M.M."/>
            <person name="Goodwin Z."/>
            <person name="Lu X."/>
            <person name="Lewis E.E."/>
            <person name="Goodrich-Blair H."/>
            <person name="Stock S.P."/>
            <person name="Adams B.J."/>
            <person name="Sternberg P.W."/>
            <person name="Mortazavi A."/>
        </authorList>
    </citation>
    <scope>NUCLEOTIDE SEQUENCE [LARGE SCALE GENOMIC DNA]</scope>
    <source>
        <strain evidence="8 9">ALL</strain>
    </source>
</reference>
<evidence type="ECO:0000256" key="1">
    <source>
        <dbReference type="ARBA" id="ARBA00004613"/>
    </source>
</evidence>
<protein>
    <recommendedName>
        <fullName evidence="10">Fatty-acid and retinol-binding protein 1</fullName>
    </recommendedName>
</protein>
<feature type="chain" id="PRO_5020554609" description="Fatty-acid and retinol-binding protein 1" evidence="7">
    <location>
        <begin position="19"/>
        <end position="179"/>
    </location>
</feature>
<keyword evidence="4 7" id="KW-0732">Signal</keyword>
<keyword evidence="6" id="KW-0446">Lipid-binding</keyword>
<keyword evidence="3" id="KW-0964">Secreted</keyword>
<reference evidence="8 9" key="2">
    <citation type="journal article" date="2019" name="G3 (Bethesda)">
        <title>Hybrid Assembly of the Genome of the Entomopathogenic Nematode Steinernema carpocapsae Identifies the X-Chromosome.</title>
        <authorList>
            <person name="Serra L."/>
            <person name="Macchietto M."/>
            <person name="Macias-Munoz A."/>
            <person name="McGill C.J."/>
            <person name="Rodriguez I.M."/>
            <person name="Rodriguez B."/>
            <person name="Murad R."/>
            <person name="Mortazavi A."/>
        </authorList>
    </citation>
    <scope>NUCLEOTIDE SEQUENCE [LARGE SCALE GENOMIC DNA]</scope>
    <source>
        <strain evidence="8 9">ALL</strain>
    </source>
</reference>